<reference evidence="2" key="2">
    <citation type="submission" date="2024-04" db="EMBL/GenBank/DDBJ databases">
        <authorList>
            <person name="Chen Y."/>
            <person name="Shah S."/>
            <person name="Dougan E. K."/>
            <person name="Thang M."/>
            <person name="Chan C."/>
        </authorList>
    </citation>
    <scope>NUCLEOTIDE SEQUENCE [LARGE SCALE GENOMIC DNA]</scope>
</reference>
<dbReference type="EMBL" id="CAMXCT030006545">
    <property type="protein sequence ID" value="CAL4803017.1"/>
    <property type="molecule type" value="Genomic_DNA"/>
</dbReference>
<dbReference type="EMBL" id="CAMXCT010006545">
    <property type="protein sequence ID" value="CAI4015705.1"/>
    <property type="molecule type" value="Genomic_DNA"/>
</dbReference>
<reference evidence="1" key="1">
    <citation type="submission" date="2022-10" db="EMBL/GenBank/DDBJ databases">
        <authorList>
            <person name="Chen Y."/>
            <person name="Dougan E. K."/>
            <person name="Chan C."/>
            <person name="Rhodes N."/>
            <person name="Thang M."/>
        </authorList>
    </citation>
    <scope>NUCLEOTIDE SEQUENCE</scope>
</reference>
<sequence length="56" mass="5877">MPGQADDLQVSQTGGYVTEAYAEAIADGDSPGGLSQCWLPTQADNQQQQCCPECLS</sequence>
<dbReference type="EMBL" id="CAMXCT020006545">
    <property type="protein sequence ID" value="CAL1169080.1"/>
    <property type="molecule type" value="Genomic_DNA"/>
</dbReference>
<accession>A0A9P1DU36</accession>
<gene>
    <name evidence="1" type="ORF">C1SCF055_LOCUS40519</name>
</gene>
<name>A0A9P1DU36_9DINO</name>
<keyword evidence="3" id="KW-1185">Reference proteome</keyword>
<comment type="caution">
    <text evidence="1">The sequence shown here is derived from an EMBL/GenBank/DDBJ whole genome shotgun (WGS) entry which is preliminary data.</text>
</comment>
<evidence type="ECO:0000313" key="3">
    <source>
        <dbReference type="Proteomes" id="UP001152797"/>
    </source>
</evidence>
<organism evidence="1">
    <name type="scientific">Cladocopium goreaui</name>
    <dbReference type="NCBI Taxonomy" id="2562237"/>
    <lineage>
        <taxon>Eukaryota</taxon>
        <taxon>Sar</taxon>
        <taxon>Alveolata</taxon>
        <taxon>Dinophyceae</taxon>
        <taxon>Suessiales</taxon>
        <taxon>Symbiodiniaceae</taxon>
        <taxon>Cladocopium</taxon>
    </lineage>
</organism>
<evidence type="ECO:0000313" key="2">
    <source>
        <dbReference type="EMBL" id="CAL1169080.1"/>
    </source>
</evidence>
<proteinExistence type="predicted"/>
<evidence type="ECO:0000313" key="1">
    <source>
        <dbReference type="EMBL" id="CAI4015705.1"/>
    </source>
</evidence>
<protein>
    <submittedName>
        <fullName evidence="1">Uncharacterized protein</fullName>
    </submittedName>
</protein>
<dbReference type="Proteomes" id="UP001152797">
    <property type="component" value="Unassembled WGS sequence"/>
</dbReference>
<dbReference type="AlphaFoldDB" id="A0A9P1DU36"/>